<reference evidence="2" key="1">
    <citation type="journal article" date="2017" name="Nature">
        <title>The sunflower genome provides insights into oil metabolism, flowering and Asterid evolution.</title>
        <authorList>
            <person name="Badouin H."/>
            <person name="Gouzy J."/>
            <person name="Grassa C.J."/>
            <person name="Murat F."/>
            <person name="Staton S.E."/>
            <person name="Cottret L."/>
            <person name="Lelandais-Briere C."/>
            <person name="Owens G.L."/>
            <person name="Carrere S."/>
            <person name="Mayjonade B."/>
            <person name="Legrand L."/>
            <person name="Gill N."/>
            <person name="Kane N.C."/>
            <person name="Bowers J.E."/>
            <person name="Hubner S."/>
            <person name="Bellec A."/>
            <person name="Berard A."/>
            <person name="Berges H."/>
            <person name="Blanchet N."/>
            <person name="Boniface M.C."/>
            <person name="Brunel D."/>
            <person name="Catrice O."/>
            <person name="Chaidir N."/>
            <person name="Claudel C."/>
            <person name="Donnadieu C."/>
            <person name="Faraut T."/>
            <person name="Fievet G."/>
            <person name="Helmstetter N."/>
            <person name="King M."/>
            <person name="Knapp S.J."/>
            <person name="Lai Z."/>
            <person name="Le Paslier M.C."/>
            <person name="Lippi Y."/>
            <person name="Lorenzon L."/>
            <person name="Mandel J.R."/>
            <person name="Marage G."/>
            <person name="Marchand G."/>
            <person name="Marquand E."/>
            <person name="Bret-Mestries E."/>
            <person name="Morien E."/>
            <person name="Nambeesan S."/>
            <person name="Nguyen T."/>
            <person name="Pegot-Espagnet P."/>
            <person name="Pouilly N."/>
            <person name="Raftis F."/>
            <person name="Sallet E."/>
            <person name="Schiex T."/>
            <person name="Thomas J."/>
            <person name="Vandecasteele C."/>
            <person name="Vares D."/>
            <person name="Vear F."/>
            <person name="Vautrin S."/>
            <person name="Crespi M."/>
            <person name="Mangin B."/>
            <person name="Burke J.M."/>
            <person name="Salse J."/>
            <person name="Munos S."/>
            <person name="Vincourt P."/>
            <person name="Rieseberg L.H."/>
            <person name="Langlade N.B."/>
        </authorList>
    </citation>
    <scope>NUCLEOTIDE SEQUENCE</scope>
    <source>
        <tissue evidence="2">Leaves</tissue>
    </source>
</reference>
<protein>
    <submittedName>
        <fullName evidence="2">Uncharacterized protein</fullName>
    </submittedName>
</protein>
<comment type="caution">
    <text evidence="2">The sequence shown here is derived from an EMBL/GenBank/DDBJ whole genome shotgun (WGS) entry which is preliminary data.</text>
</comment>
<gene>
    <name evidence="2" type="ORF">HanXRQr2_Chr16g0773791</name>
</gene>
<dbReference type="Proteomes" id="UP000215914">
    <property type="component" value="Unassembled WGS sequence"/>
</dbReference>
<proteinExistence type="predicted"/>
<evidence type="ECO:0000313" key="2">
    <source>
        <dbReference type="EMBL" id="KAF5762184.1"/>
    </source>
</evidence>
<accession>A0A9K3DX50</accession>
<evidence type="ECO:0000313" key="3">
    <source>
        <dbReference type="Proteomes" id="UP000215914"/>
    </source>
</evidence>
<name>A0A9K3DX50_HELAN</name>
<dbReference type="EMBL" id="MNCJ02000331">
    <property type="protein sequence ID" value="KAF5762184.1"/>
    <property type="molecule type" value="Genomic_DNA"/>
</dbReference>
<dbReference type="AlphaFoldDB" id="A0A9K3DX50"/>
<keyword evidence="3" id="KW-1185">Reference proteome</keyword>
<organism evidence="2 3">
    <name type="scientific">Helianthus annuus</name>
    <name type="common">Common sunflower</name>
    <dbReference type="NCBI Taxonomy" id="4232"/>
    <lineage>
        <taxon>Eukaryota</taxon>
        <taxon>Viridiplantae</taxon>
        <taxon>Streptophyta</taxon>
        <taxon>Embryophyta</taxon>
        <taxon>Tracheophyta</taxon>
        <taxon>Spermatophyta</taxon>
        <taxon>Magnoliopsida</taxon>
        <taxon>eudicotyledons</taxon>
        <taxon>Gunneridae</taxon>
        <taxon>Pentapetalae</taxon>
        <taxon>asterids</taxon>
        <taxon>campanulids</taxon>
        <taxon>Asterales</taxon>
        <taxon>Asteraceae</taxon>
        <taxon>Asteroideae</taxon>
        <taxon>Heliantheae alliance</taxon>
        <taxon>Heliantheae</taxon>
        <taxon>Helianthus</taxon>
    </lineage>
</organism>
<dbReference type="Gramene" id="mRNA:HanXRQr2_Chr16g0773791">
    <property type="protein sequence ID" value="mRNA:HanXRQr2_Chr16g0773791"/>
    <property type="gene ID" value="HanXRQr2_Chr16g0773791"/>
</dbReference>
<feature type="region of interest" description="Disordered" evidence="1">
    <location>
        <begin position="1"/>
        <end position="20"/>
    </location>
</feature>
<evidence type="ECO:0000256" key="1">
    <source>
        <dbReference type="SAM" id="MobiDB-lite"/>
    </source>
</evidence>
<reference evidence="2" key="2">
    <citation type="submission" date="2020-06" db="EMBL/GenBank/DDBJ databases">
        <title>Helianthus annuus Genome sequencing and assembly Release 2.</title>
        <authorList>
            <person name="Gouzy J."/>
            <person name="Langlade N."/>
            <person name="Munos S."/>
        </authorList>
    </citation>
    <scope>NUCLEOTIDE SEQUENCE</scope>
    <source>
        <tissue evidence="2">Leaves</tissue>
    </source>
</reference>
<sequence length="81" mass="8726">MNVSHPSVHPVEAASLPPADGRAVVPPRVRMKVIQGLPGTIGGLSLRFCQFAYAVVSLAGRQLVIFRRLLPSGNFVHQVLK</sequence>